<dbReference type="GO" id="GO:0005524">
    <property type="term" value="F:ATP binding"/>
    <property type="evidence" value="ECO:0007669"/>
    <property type="project" value="UniProtKB-KW"/>
</dbReference>
<feature type="coiled-coil region" evidence="4">
    <location>
        <begin position="504"/>
        <end position="531"/>
    </location>
</feature>
<dbReference type="Pfam" id="PF00501">
    <property type="entry name" value="AMP-binding"/>
    <property type="match status" value="1"/>
</dbReference>
<organism evidence="6 7">
    <name type="scientific">Wansuia hejianensis</name>
    <dbReference type="NCBI Taxonomy" id="2763667"/>
    <lineage>
        <taxon>Bacteria</taxon>
        <taxon>Bacillati</taxon>
        <taxon>Bacillota</taxon>
        <taxon>Clostridia</taxon>
        <taxon>Lachnospirales</taxon>
        <taxon>Lachnospiraceae</taxon>
        <taxon>Wansuia</taxon>
    </lineage>
</organism>
<sequence>MNKISTKPVEYYSDFAVFLERITGKYGERRAVSWFTRRQEEMVKTFRELNEEVLQLRECFCSRGFAGKHVAVVGENCYDWLLVYLAAAASGGVAVCIDPEQSEENIQQMVVRGDSAAVFVTASCRDICEPLLEKGTAVEDLFLLNGKAGTGRHTVEQLCAEGRELMERNGGKTAYDIPIDTKQTAAIVYTSGTTSLSKPVMLSHQAILTNACESNYYAAAGPKSFSSLPFCHTYGMTCAVLASWARGAELIFNGSLKTAMRDLHLSCAYSLLTVPLMVEAIHNQIWLTAEKEGKAGQLRKLMKFMRFKKRLGLKKPHRILEDIRKKSVGTIQVIICGGAHMSQEIAEEFNLMGLCMLQGYGITECSPLVSVNCNDWCKLESVGLVLPSCEVKFENKEILVRGKTVMNGYYGMPEETEEVMDGEWFRTGDLGEMDRDGFLYITGRKKNLVVFKNGKKISPESLEEKIRRIPLVKDVLVYGAVSGVSADDVKLAASIYPDPERAGMMSSYEILEELQREINKINDALPLYQQIQMVNIREQEFDKTAMQKIKRYTV</sequence>
<dbReference type="PANTHER" id="PTHR43272">
    <property type="entry name" value="LONG-CHAIN-FATTY-ACID--COA LIGASE"/>
    <property type="match status" value="1"/>
</dbReference>
<evidence type="ECO:0000313" key="7">
    <source>
        <dbReference type="Proteomes" id="UP000515860"/>
    </source>
</evidence>
<evidence type="ECO:0000313" key="6">
    <source>
        <dbReference type="EMBL" id="QNM07257.1"/>
    </source>
</evidence>
<dbReference type="InterPro" id="IPR042099">
    <property type="entry name" value="ANL_N_sf"/>
</dbReference>
<dbReference type="GO" id="GO:0016020">
    <property type="term" value="C:membrane"/>
    <property type="evidence" value="ECO:0007669"/>
    <property type="project" value="TreeGrafter"/>
</dbReference>
<evidence type="ECO:0000256" key="1">
    <source>
        <dbReference type="ARBA" id="ARBA00022741"/>
    </source>
</evidence>
<dbReference type="RefSeq" id="WP_249328194.1">
    <property type="nucleotide sequence ID" value="NZ_CP060635.1"/>
</dbReference>
<comment type="catalytic activity">
    <reaction evidence="3">
        <text>a long-chain fatty acid + ATP + CoA = a long-chain fatty acyl-CoA + AMP + diphosphate</text>
        <dbReference type="Rhea" id="RHEA:15421"/>
        <dbReference type="ChEBI" id="CHEBI:30616"/>
        <dbReference type="ChEBI" id="CHEBI:33019"/>
        <dbReference type="ChEBI" id="CHEBI:57287"/>
        <dbReference type="ChEBI" id="CHEBI:57560"/>
        <dbReference type="ChEBI" id="CHEBI:83139"/>
        <dbReference type="ChEBI" id="CHEBI:456215"/>
        <dbReference type="EC" id="6.2.1.3"/>
    </reaction>
    <physiologicalReaction direction="left-to-right" evidence="3">
        <dbReference type="Rhea" id="RHEA:15422"/>
    </physiologicalReaction>
</comment>
<dbReference type="SUPFAM" id="SSF56801">
    <property type="entry name" value="Acetyl-CoA synthetase-like"/>
    <property type="match status" value="1"/>
</dbReference>
<keyword evidence="7" id="KW-1185">Reference proteome</keyword>
<dbReference type="Gene3D" id="3.30.300.30">
    <property type="match status" value="1"/>
</dbReference>
<evidence type="ECO:0000256" key="2">
    <source>
        <dbReference type="ARBA" id="ARBA00022840"/>
    </source>
</evidence>
<keyword evidence="4" id="KW-0175">Coiled coil</keyword>
<dbReference type="InterPro" id="IPR020845">
    <property type="entry name" value="AMP-binding_CS"/>
</dbReference>
<evidence type="ECO:0000256" key="4">
    <source>
        <dbReference type="SAM" id="Coils"/>
    </source>
</evidence>
<dbReference type="Gene3D" id="3.40.50.12780">
    <property type="entry name" value="N-terminal domain of ligase-like"/>
    <property type="match status" value="1"/>
</dbReference>
<dbReference type="Proteomes" id="UP000515860">
    <property type="component" value="Chromosome"/>
</dbReference>
<dbReference type="KEGG" id="whj:H9Q79_09860"/>
<proteinExistence type="predicted"/>
<dbReference type="PROSITE" id="PS00455">
    <property type="entry name" value="AMP_BINDING"/>
    <property type="match status" value="1"/>
</dbReference>
<evidence type="ECO:0000256" key="3">
    <source>
        <dbReference type="ARBA" id="ARBA00024484"/>
    </source>
</evidence>
<name>A0A7G9G8X5_9FIRM</name>
<dbReference type="AlphaFoldDB" id="A0A7G9G8X5"/>
<feature type="domain" description="AMP-dependent synthetase/ligase" evidence="5">
    <location>
        <begin position="22"/>
        <end position="410"/>
    </location>
</feature>
<dbReference type="PANTHER" id="PTHR43272:SF33">
    <property type="entry name" value="AMP-BINDING DOMAIN-CONTAINING PROTEIN-RELATED"/>
    <property type="match status" value="1"/>
</dbReference>
<reference evidence="6 7" key="1">
    <citation type="submission" date="2020-08" db="EMBL/GenBank/DDBJ databases">
        <authorList>
            <person name="Liu C."/>
            <person name="Sun Q."/>
        </authorList>
    </citation>
    <scope>NUCLEOTIDE SEQUENCE [LARGE SCALE GENOMIC DNA]</scope>
    <source>
        <strain evidence="6 7">NSJ-29</strain>
    </source>
</reference>
<accession>A0A7G9G8X5</accession>
<evidence type="ECO:0000259" key="5">
    <source>
        <dbReference type="Pfam" id="PF00501"/>
    </source>
</evidence>
<gene>
    <name evidence="6" type="ORF">H9Q79_09860</name>
</gene>
<keyword evidence="1" id="KW-0547">Nucleotide-binding</keyword>
<dbReference type="Pfam" id="PF23562">
    <property type="entry name" value="AMP-binding_C_3"/>
    <property type="match status" value="1"/>
</dbReference>
<keyword evidence="2" id="KW-0067">ATP-binding</keyword>
<dbReference type="EMBL" id="CP060635">
    <property type="protein sequence ID" value="QNM07257.1"/>
    <property type="molecule type" value="Genomic_DNA"/>
</dbReference>
<dbReference type="InterPro" id="IPR045851">
    <property type="entry name" value="AMP-bd_C_sf"/>
</dbReference>
<dbReference type="GO" id="GO:0004467">
    <property type="term" value="F:long-chain fatty acid-CoA ligase activity"/>
    <property type="evidence" value="ECO:0007669"/>
    <property type="project" value="UniProtKB-EC"/>
</dbReference>
<protein>
    <submittedName>
        <fullName evidence="6">AMP-binding protein</fullName>
    </submittedName>
</protein>
<dbReference type="InterPro" id="IPR000873">
    <property type="entry name" value="AMP-dep_synth/lig_dom"/>
</dbReference>